<keyword evidence="1" id="KW-1133">Transmembrane helix</keyword>
<dbReference type="EMBL" id="JAPWTJ010002615">
    <property type="protein sequence ID" value="KAJ8965383.1"/>
    <property type="molecule type" value="Genomic_DNA"/>
</dbReference>
<keyword evidence="3" id="KW-1185">Reference proteome</keyword>
<keyword evidence="1" id="KW-0812">Transmembrane</keyword>
<accession>A0ABQ9ITM5</accession>
<comment type="caution">
    <text evidence="2">The sequence shown here is derived from an EMBL/GenBank/DDBJ whole genome shotgun (WGS) entry which is preliminary data.</text>
</comment>
<proteinExistence type="predicted"/>
<reference evidence="2" key="1">
    <citation type="journal article" date="2023" name="Insect Mol. Biol.">
        <title>Genome sequencing provides insights into the evolution of gene families encoding plant cell wall-degrading enzymes in longhorned beetles.</title>
        <authorList>
            <person name="Shin N.R."/>
            <person name="Okamura Y."/>
            <person name="Kirsch R."/>
            <person name="Pauchet Y."/>
        </authorList>
    </citation>
    <scope>NUCLEOTIDE SEQUENCE</scope>
    <source>
        <strain evidence="2">MMC_N1</strain>
    </source>
</reference>
<evidence type="ECO:0000313" key="3">
    <source>
        <dbReference type="Proteomes" id="UP001162164"/>
    </source>
</evidence>
<gene>
    <name evidence="2" type="ORF">NQ317_006457</name>
</gene>
<feature type="transmembrane region" description="Helical" evidence="1">
    <location>
        <begin position="43"/>
        <end position="67"/>
    </location>
</feature>
<organism evidence="2 3">
    <name type="scientific">Molorchus minor</name>
    <dbReference type="NCBI Taxonomy" id="1323400"/>
    <lineage>
        <taxon>Eukaryota</taxon>
        <taxon>Metazoa</taxon>
        <taxon>Ecdysozoa</taxon>
        <taxon>Arthropoda</taxon>
        <taxon>Hexapoda</taxon>
        <taxon>Insecta</taxon>
        <taxon>Pterygota</taxon>
        <taxon>Neoptera</taxon>
        <taxon>Endopterygota</taxon>
        <taxon>Coleoptera</taxon>
        <taxon>Polyphaga</taxon>
        <taxon>Cucujiformia</taxon>
        <taxon>Chrysomeloidea</taxon>
        <taxon>Cerambycidae</taxon>
        <taxon>Lamiinae</taxon>
        <taxon>Monochamini</taxon>
        <taxon>Molorchus</taxon>
    </lineage>
</organism>
<evidence type="ECO:0000313" key="2">
    <source>
        <dbReference type="EMBL" id="KAJ8965383.1"/>
    </source>
</evidence>
<dbReference type="Proteomes" id="UP001162164">
    <property type="component" value="Unassembled WGS sequence"/>
</dbReference>
<name>A0ABQ9ITM5_9CUCU</name>
<evidence type="ECO:0000256" key="1">
    <source>
        <dbReference type="SAM" id="Phobius"/>
    </source>
</evidence>
<sequence>MSYKFRNNSLSDLITKNVLFAAIVDPKSAERTSDSICISQKNFAIGICVAGLLLMLCVVAAILCLLARRRKKTTSHLGSSIYSGPYTNTAYSHTNALNMYLCSLSDCHFSNGLAFKSLNLLEFNH</sequence>
<keyword evidence="1" id="KW-0472">Membrane</keyword>
<protein>
    <submittedName>
        <fullName evidence="2">Uncharacterized protein</fullName>
    </submittedName>
</protein>